<dbReference type="Gene3D" id="1.20.1250.20">
    <property type="entry name" value="MFS general substrate transporter like domains"/>
    <property type="match status" value="1"/>
</dbReference>
<feature type="domain" description="Major facilitator superfamily (MFS) profile" evidence="7">
    <location>
        <begin position="64"/>
        <end position="560"/>
    </location>
</feature>
<dbReference type="PANTHER" id="PTHR23502">
    <property type="entry name" value="MAJOR FACILITATOR SUPERFAMILY"/>
    <property type="match status" value="1"/>
</dbReference>
<feature type="transmembrane region" description="Helical" evidence="6">
    <location>
        <begin position="189"/>
        <end position="207"/>
    </location>
</feature>
<dbReference type="EMBL" id="ML977144">
    <property type="protein sequence ID" value="KAF1989851.1"/>
    <property type="molecule type" value="Genomic_DNA"/>
</dbReference>
<evidence type="ECO:0000313" key="9">
    <source>
        <dbReference type="Proteomes" id="UP000800041"/>
    </source>
</evidence>
<organism evidence="8 9">
    <name type="scientific">Aulographum hederae CBS 113979</name>
    <dbReference type="NCBI Taxonomy" id="1176131"/>
    <lineage>
        <taxon>Eukaryota</taxon>
        <taxon>Fungi</taxon>
        <taxon>Dikarya</taxon>
        <taxon>Ascomycota</taxon>
        <taxon>Pezizomycotina</taxon>
        <taxon>Dothideomycetes</taxon>
        <taxon>Pleosporomycetidae</taxon>
        <taxon>Aulographales</taxon>
        <taxon>Aulographaceae</taxon>
    </lineage>
</organism>
<feature type="region of interest" description="Disordered" evidence="5">
    <location>
        <begin position="261"/>
        <end position="313"/>
    </location>
</feature>
<keyword evidence="4 6" id="KW-0472">Membrane</keyword>
<accession>A0A6G1H9H0</accession>
<feature type="transmembrane region" description="Helical" evidence="6">
    <location>
        <begin position="98"/>
        <end position="117"/>
    </location>
</feature>
<dbReference type="InterPro" id="IPR011701">
    <property type="entry name" value="MFS"/>
</dbReference>
<dbReference type="AlphaFoldDB" id="A0A6G1H9H0"/>
<feature type="compositionally biased region" description="Polar residues" evidence="5">
    <location>
        <begin position="261"/>
        <end position="273"/>
    </location>
</feature>
<feature type="transmembrane region" description="Helical" evidence="6">
    <location>
        <begin position="383"/>
        <end position="403"/>
    </location>
</feature>
<dbReference type="Proteomes" id="UP000800041">
    <property type="component" value="Unassembled WGS sequence"/>
</dbReference>
<protein>
    <submittedName>
        <fullName evidence="8">MFS general substrate transporter</fullName>
    </submittedName>
</protein>
<dbReference type="GO" id="GO:0005886">
    <property type="term" value="C:plasma membrane"/>
    <property type="evidence" value="ECO:0007669"/>
    <property type="project" value="TreeGrafter"/>
</dbReference>
<feature type="transmembrane region" description="Helical" evidence="6">
    <location>
        <begin position="160"/>
        <end position="182"/>
    </location>
</feature>
<evidence type="ECO:0000259" key="7">
    <source>
        <dbReference type="PROSITE" id="PS50850"/>
    </source>
</evidence>
<evidence type="ECO:0000256" key="1">
    <source>
        <dbReference type="ARBA" id="ARBA00004141"/>
    </source>
</evidence>
<evidence type="ECO:0000256" key="2">
    <source>
        <dbReference type="ARBA" id="ARBA00022692"/>
    </source>
</evidence>
<feature type="transmembrane region" description="Helical" evidence="6">
    <location>
        <begin position="219"/>
        <end position="238"/>
    </location>
</feature>
<feature type="transmembrane region" description="Helical" evidence="6">
    <location>
        <begin position="451"/>
        <end position="476"/>
    </location>
</feature>
<dbReference type="Pfam" id="PF07690">
    <property type="entry name" value="MFS_1"/>
    <property type="match status" value="1"/>
</dbReference>
<dbReference type="SUPFAM" id="SSF103473">
    <property type="entry name" value="MFS general substrate transporter"/>
    <property type="match status" value="1"/>
</dbReference>
<evidence type="ECO:0000313" key="8">
    <source>
        <dbReference type="EMBL" id="KAF1989851.1"/>
    </source>
</evidence>
<dbReference type="InterPro" id="IPR036259">
    <property type="entry name" value="MFS_trans_sf"/>
</dbReference>
<reference evidence="8" key="1">
    <citation type="journal article" date="2020" name="Stud. Mycol.">
        <title>101 Dothideomycetes genomes: a test case for predicting lifestyles and emergence of pathogens.</title>
        <authorList>
            <person name="Haridas S."/>
            <person name="Albert R."/>
            <person name="Binder M."/>
            <person name="Bloem J."/>
            <person name="Labutti K."/>
            <person name="Salamov A."/>
            <person name="Andreopoulos B."/>
            <person name="Baker S."/>
            <person name="Barry K."/>
            <person name="Bills G."/>
            <person name="Bluhm B."/>
            <person name="Cannon C."/>
            <person name="Castanera R."/>
            <person name="Culley D."/>
            <person name="Daum C."/>
            <person name="Ezra D."/>
            <person name="Gonzalez J."/>
            <person name="Henrissat B."/>
            <person name="Kuo A."/>
            <person name="Liang C."/>
            <person name="Lipzen A."/>
            <person name="Lutzoni F."/>
            <person name="Magnuson J."/>
            <person name="Mondo S."/>
            <person name="Nolan M."/>
            <person name="Ohm R."/>
            <person name="Pangilinan J."/>
            <person name="Park H.-J."/>
            <person name="Ramirez L."/>
            <person name="Alfaro M."/>
            <person name="Sun H."/>
            <person name="Tritt A."/>
            <person name="Yoshinaga Y."/>
            <person name="Zwiers L.-H."/>
            <person name="Turgeon B."/>
            <person name="Goodwin S."/>
            <person name="Spatafora J."/>
            <person name="Crous P."/>
            <person name="Grigoriev I."/>
        </authorList>
    </citation>
    <scope>NUCLEOTIDE SEQUENCE</scope>
    <source>
        <strain evidence="8">CBS 113979</strain>
    </source>
</reference>
<dbReference type="InterPro" id="IPR020846">
    <property type="entry name" value="MFS_dom"/>
</dbReference>
<evidence type="ECO:0000256" key="4">
    <source>
        <dbReference type="ARBA" id="ARBA00023136"/>
    </source>
</evidence>
<evidence type="ECO:0000256" key="5">
    <source>
        <dbReference type="SAM" id="MobiDB-lite"/>
    </source>
</evidence>
<feature type="transmembrane region" description="Helical" evidence="6">
    <location>
        <begin position="64"/>
        <end position="86"/>
    </location>
</feature>
<name>A0A6G1H9H0_9PEZI</name>
<comment type="subcellular location">
    <subcellularLocation>
        <location evidence="1">Membrane</location>
        <topology evidence="1">Multi-pass membrane protein</topology>
    </subcellularLocation>
</comment>
<evidence type="ECO:0000256" key="3">
    <source>
        <dbReference type="ARBA" id="ARBA00022989"/>
    </source>
</evidence>
<dbReference type="GO" id="GO:0022857">
    <property type="term" value="F:transmembrane transporter activity"/>
    <property type="evidence" value="ECO:0007669"/>
    <property type="project" value="InterPro"/>
</dbReference>
<dbReference type="PROSITE" id="PS50850">
    <property type="entry name" value="MFS"/>
    <property type="match status" value="1"/>
</dbReference>
<feature type="transmembrane region" description="Helical" evidence="6">
    <location>
        <begin position="488"/>
        <end position="508"/>
    </location>
</feature>
<dbReference type="OrthoDB" id="5215911at2759"/>
<keyword evidence="2 6" id="KW-0812">Transmembrane</keyword>
<proteinExistence type="predicted"/>
<feature type="transmembrane region" description="Helical" evidence="6">
    <location>
        <begin position="340"/>
        <end position="363"/>
    </location>
</feature>
<feature type="transmembrane region" description="Helical" evidence="6">
    <location>
        <begin position="424"/>
        <end position="445"/>
    </location>
</feature>
<evidence type="ECO:0000256" key="6">
    <source>
        <dbReference type="SAM" id="Phobius"/>
    </source>
</evidence>
<sequence length="560" mass="60960">MTLYKDEEAMNAYPTSTWDLELIPGTELMREEDSAFPHQKVLVPRPSSDPADPLTWSRKWKLSLAVIQVLYTVLIAATALSIPPMFPLLAAEFDLSEIQLSLLVGATVIVLGYANIIMIPCSNIFGRRAVCLASGVIICATCIWEALAKSYGSLIAARCVNGFATATSETIMVQVIADVFFLHERGTWMGIYFISMFGGVLIGPVIAGNICEKYGWRSYFWLSFGLGAASFLLILFGYPETKYRRSAQDFAGAAQRLSNATTLQETEKTSGTPPTKEISSESFSQQLPSPSPKSSPNPCSNPDNGHGHPSRQNYLLYPPPDPRWKSLLLRDVLTPLRLSIYPIVLFAALNVAGAANTLIFWNLTESAVLSAGPYFFSPSAVGYSNFAVLVGCFIGAATAGPFSDWVAARATRRNGGVREAEMRLPALIPFALVTAAAIVCGGVGYQDRWSWPLVLVFGYGLTGICVASVPGICIAYAVDCYKPVSGEIMVVATVFKNSIGFGMSWWIFPMAAKVGWVNTAMVDFGLTMGPLLLAIPVYIWGKKLRRRTKDSGVHEWEAQI</sequence>
<keyword evidence="9" id="KW-1185">Reference proteome</keyword>
<keyword evidence="3 6" id="KW-1133">Transmembrane helix</keyword>
<feature type="transmembrane region" description="Helical" evidence="6">
    <location>
        <begin position="520"/>
        <end position="541"/>
    </location>
</feature>
<gene>
    <name evidence="8" type="ORF">K402DRAFT_452007</name>
</gene>
<dbReference type="PANTHER" id="PTHR23502:SF149">
    <property type="entry name" value="TRANSPORTER, PUTATIVE-RELATED"/>
    <property type="match status" value="1"/>
</dbReference>
<feature type="transmembrane region" description="Helical" evidence="6">
    <location>
        <begin position="129"/>
        <end position="148"/>
    </location>
</feature>